<dbReference type="EMBL" id="CAJOBD010008136">
    <property type="protein sequence ID" value="CAF4104738.1"/>
    <property type="molecule type" value="Genomic_DNA"/>
</dbReference>
<dbReference type="Proteomes" id="UP000663836">
    <property type="component" value="Unassembled WGS sequence"/>
</dbReference>
<reference evidence="1" key="1">
    <citation type="submission" date="2021-02" db="EMBL/GenBank/DDBJ databases">
        <authorList>
            <person name="Nowell W R."/>
        </authorList>
    </citation>
    <scope>NUCLEOTIDE SEQUENCE</scope>
</reference>
<proteinExistence type="predicted"/>
<organism evidence="1 2">
    <name type="scientific">Rotaria sordida</name>
    <dbReference type="NCBI Taxonomy" id="392033"/>
    <lineage>
        <taxon>Eukaryota</taxon>
        <taxon>Metazoa</taxon>
        <taxon>Spiralia</taxon>
        <taxon>Gnathifera</taxon>
        <taxon>Rotifera</taxon>
        <taxon>Eurotatoria</taxon>
        <taxon>Bdelloidea</taxon>
        <taxon>Philodinida</taxon>
        <taxon>Philodinidae</taxon>
        <taxon>Rotaria</taxon>
    </lineage>
</organism>
<sequence length="349" mass="41365">MSRNKQQHNGKPDHYGDGEEKKFEIAKIYQNASSFTHFEDLCNDIIYEIFDYLDMYHVYDSFFNLNIRFRNPLLNFPFPIKINMSLLSKRNCQSYYKQFIIPNISRITYLHLWNPFNISIVYESLNNIVLRISTSDDIAYLNANRWQQLILSDIVHLRIFDIEHSYNLKDHNNQTIFSSLIKQFTSPFWIERGWYFANQYPSRDGLNCGIFYSIRSRRRRDYILSSEKDQKNDSNHVTSDFHLVHHVHIQNQSAMDNCSIYFPNADELTVSVDEYISHDSTIVILNRILPLNKLNKIIINSEHFPFDIVVKILSFTPNCSKLILHSLLLNENDRTSLKNEPTFRVISNK</sequence>
<gene>
    <name evidence="1" type="ORF">JBS370_LOCUS31897</name>
</gene>
<evidence type="ECO:0008006" key="3">
    <source>
        <dbReference type="Google" id="ProtNLM"/>
    </source>
</evidence>
<protein>
    <recommendedName>
        <fullName evidence="3">F-box domain-containing protein</fullName>
    </recommendedName>
</protein>
<name>A0A819V7P3_9BILA</name>
<evidence type="ECO:0000313" key="1">
    <source>
        <dbReference type="EMBL" id="CAF4104738.1"/>
    </source>
</evidence>
<accession>A0A819V7P3</accession>
<dbReference type="AlphaFoldDB" id="A0A819V7P3"/>
<comment type="caution">
    <text evidence="1">The sequence shown here is derived from an EMBL/GenBank/DDBJ whole genome shotgun (WGS) entry which is preliminary data.</text>
</comment>
<evidence type="ECO:0000313" key="2">
    <source>
        <dbReference type="Proteomes" id="UP000663836"/>
    </source>
</evidence>